<feature type="domain" description="HTH tetR-type" evidence="5">
    <location>
        <begin position="11"/>
        <end position="71"/>
    </location>
</feature>
<keyword evidence="2 4" id="KW-0238">DNA-binding</keyword>
<reference evidence="6 7" key="1">
    <citation type="submission" date="2016-10" db="EMBL/GenBank/DDBJ databases">
        <authorList>
            <person name="de Groot N.N."/>
        </authorList>
    </citation>
    <scope>NUCLEOTIDE SEQUENCE [LARGE SCALE GENOMIC DNA]</scope>
    <source>
        <strain evidence="6 7">CGMCC 4.2022</strain>
    </source>
</reference>
<keyword evidence="3" id="KW-0804">Transcription</keyword>
<dbReference type="AlphaFoldDB" id="A0A1G9V2U9"/>
<sequence length="195" mass="20867">MWGGAMGRWEPGTGERLARAALDLFAEQGYGGTTVDRIAERAGLTKTTFFRHFPGKREVLFAGQEAHHRRFVEGIAAAPATATPLEAVGAALDAATAPVTRAQRAMGARLEAVVASTPELRERQAFKRAALAADLAAALRERGVLDPAASLAADLAVRAFTGAFSRWCRRGEARTLGEIARQELRELQIAMAALE</sequence>
<proteinExistence type="predicted"/>
<evidence type="ECO:0000313" key="7">
    <source>
        <dbReference type="Proteomes" id="UP000199341"/>
    </source>
</evidence>
<dbReference type="PROSITE" id="PS01081">
    <property type="entry name" value="HTH_TETR_1"/>
    <property type="match status" value="1"/>
</dbReference>
<dbReference type="InterPro" id="IPR050109">
    <property type="entry name" value="HTH-type_TetR-like_transc_reg"/>
</dbReference>
<feature type="DNA-binding region" description="H-T-H motif" evidence="4">
    <location>
        <begin position="34"/>
        <end position="53"/>
    </location>
</feature>
<evidence type="ECO:0000256" key="3">
    <source>
        <dbReference type="ARBA" id="ARBA00023163"/>
    </source>
</evidence>
<evidence type="ECO:0000256" key="2">
    <source>
        <dbReference type="ARBA" id="ARBA00023125"/>
    </source>
</evidence>
<dbReference type="Proteomes" id="UP000199341">
    <property type="component" value="Unassembled WGS sequence"/>
</dbReference>
<keyword evidence="7" id="KW-1185">Reference proteome</keyword>
<dbReference type="GO" id="GO:0000976">
    <property type="term" value="F:transcription cis-regulatory region binding"/>
    <property type="evidence" value="ECO:0007669"/>
    <property type="project" value="TreeGrafter"/>
</dbReference>
<dbReference type="InterPro" id="IPR023772">
    <property type="entry name" value="DNA-bd_HTH_TetR-type_CS"/>
</dbReference>
<dbReference type="SUPFAM" id="SSF46689">
    <property type="entry name" value="Homeodomain-like"/>
    <property type="match status" value="1"/>
</dbReference>
<dbReference type="GO" id="GO:0003700">
    <property type="term" value="F:DNA-binding transcription factor activity"/>
    <property type="evidence" value="ECO:0007669"/>
    <property type="project" value="TreeGrafter"/>
</dbReference>
<protein>
    <submittedName>
        <fullName evidence="6">Transcriptional regulator, TetR family</fullName>
    </submittedName>
</protein>
<dbReference type="InterPro" id="IPR009057">
    <property type="entry name" value="Homeodomain-like_sf"/>
</dbReference>
<dbReference type="EMBL" id="FNIE01000001">
    <property type="protein sequence ID" value="SDM66367.1"/>
    <property type="molecule type" value="Genomic_DNA"/>
</dbReference>
<name>A0A1G9V2U9_9ACTN</name>
<evidence type="ECO:0000256" key="1">
    <source>
        <dbReference type="ARBA" id="ARBA00023015"/>
    </source>
</evidence>
<accession>A0A1G9V2U9</accession>
<evidence type="ECO:0000313" key="6">
    <source>
        <dbReference type="EMBL" id="SDM66367.1"/>
    </source>
</evidence>
<evidence type="ECO:0000259" key="5">
    <source>
        <dbReference type="PROSITE" id="PS50977"/>
    </source>
</evidence>
<dbReference type="PANTHER" id="PTHR30055:SF238">
    <property type="entry name" value="MYCOFACTOCIN BIOSYNTHESIS TRANSCRIPTIONAL REGULATOR MFTR-RELATED"/>
    <property type="match status" value="1"/>
</dbReference>
<dbReference type="Pfam" id="PF00440">
    <property type="entry name" value="TetR_N"/>
    <property type="match status" value="1"/>
</dbReference>
<dbReference type="PROSITE" id="PS50977">
    <property type="entry name" value="HTH_TETR_2"/>
    <property type="match status" value="1"/>
</dbReference>
<evidence type="ECO:0000256" key="4">
    <source>
        <dbReference type="PROSITE-ProRule" id="PRU00335"/>
    </source>
</evidence>
<dbReference type="InterPro" id="IPR001647">
    <property type="entry name" value="HTH_TetR"/>
</dbReference>
<keyword evidence="1" id="KW-0805">Transcription regulation</keyword>
<organism evidence="6 7">
    <name type="scientific">Actinacidiphila guanduensis</name>
    <dbReference type="NCBI Taxonomy" id="310781"/>
    <lineage>
        <taxon>Bacteria</taxon>
        <taxon>Bacillati</taxon>
        <taxon>Actinomycetota</taxon>
        <taxon>Actinomycetes</taxon>
        <taxon>Kitasatosporales</taxon>
        <taxon>Streptomycetaceae</taxon>
        <taxon>Actinacidiphila</taxon>
    </lineage>
</organism>
<dbReference type="Gene3D" id="1.10.357.10">
    <property type="entry name" value="Tetracycline Repressor, domain 2"/>
    <property type="match status" value="1"/>
</dbReference>
<gene>
    <name evidence="6" type="ORF">SAMN05216259_101102</name>
</gene>
<dbReference type="STRING" id="310781.SAMN05216259_101102"/>
<dbReference type="PRINTS" id="PR00455">
    <property type="entry name" value="HTHTETR"/>
</dbReference>
<dbReference type="PANTHER" id="PTHR30055">
    <property type="entry name" value="HTH-TYPE TRANSCRIPTIONAL REGULATOR RUTR"/>
    <property type="match status" value="1"/>
</dbReference>